<evidence type="ECO:0000313" key="1">
    <source>
        <dbReference type="EMBL" id="RAI26917.1"/>
    </source>
</evidence>
<name>A0A327JKU8_9HYPH</name>
<protein>
    <recommendedName>
        <fullName evidence="3">Transposase</fullName>
    </recommendedName>
</protein>
<dbReference type="EMBL" id="NPEV01000024">
    <property type="protein sequence ID" value="RAI26917.1"/>
    <property type="molecule type" value="Genomic_DNA"/>
</dbReference>
<accession>A0A327JKU8</accession>
<sequence length="30" mass="3586">MLDGIFWIARSSAQRRDPPEEFGKWSSVYR</sequence>
<dbReference type="Proteomes" id="UP000249299">
    <property type="component" value="Unassembled WGS sequence"/>
</dbReference>
<keyword evidence="2" id="KW-1185">Reference proteome</keyword>
<reference evidence="1 2" key="1">
    <citation type="submission" date="2017-07" db="EMBL/GenBank/DDBJ databases">
        <title>Draft Genome Sequences of Select Purple Nonsulfur Bacteria.</title>
        <authorList>
            <person name="Lasarre B."/>
            <person name="Mckinlay J.B."/>
        </authorList>
    </citation>
    <scope>NUCLEOTIDE SEQUENCE [LARGE SCALE GENOMIC DNA]</scope>
    <source>
        <strain evidence="1 2">DSM 11290</strain>
    </source>
</reference>
<gene>
    <name evidence="1" type="ORF">CH339_12070</name>
</gene>
<dbReference type="AlphaFoldDB" id="A0A327JKU8"/>
<organism evidence="1 2">
    <name type="scientific">Rhodobium orientis</name>
    <dbReference type="NCBI Taxonomy" id="34017"/>
    <lineage>
        <taxon>Bacteria</taxon>
        <taxon>Pseudomonadati</taxon>
        <taxon>Pseudomonadota</taxon>
        <taxon>Alphaproteobacteria</taxon>
        <taxon>Hyphomicrobiales</taxon>
        <taxon>Rhodobiaceae</taxon>
        <taxon>Rhodobium</taxon>
    </lineage>
</organism>
<evidence type="ECO:0000313" key="2">
    <source>
        <dbReference type="Proteomes" id="UP000249299"/>
    </source>
</evidence>
<dbReference type="OrthoDB" id="9798237at2"/>
<evidence type="ECO:0008006" key="3">
    <source>
        <dbReference type="Google" id="ProtNLM"/>
    </source>
</evidence>
<proteinExistence type="predicted"/>
<comment type="caution">
    <text evidence="1">The sequence shown here is derived from an EMBL/GenBank/DDBJ whole genome shotgun (WGS) entry which is preliminary data.</text>
</comment>